<dbReference type="HOGENOM" id="CLU_034388_2_0_7"/>
<keyword evidence="9" id="KW-0677">Repeat</keyword>
<evidence type="ECO:0000256" key="1">
    <source>
        <dbReference type="ARBA" id="ARBA00000968"/>
    </source>
</evidence>
<name>A5G3K1_GEOUR</name>
<comment type="catalytic activity">
    <reaction evidence="1">
        <text>2 6,7-dimethyl-8-(1-D-ribityl)lumazine + H(+) = 5-amino-6-(D-ribitylamino)uracil + riboflavin</text>
        <dbReference type="Rhea" id="RHEA:20772"/>
        <dbReference type="ChEBI" id="CHEBI:15378"/>
        <dbReference type="ChEBI" id="CHEBI:15934"/>
        <dbReference type="ChEBI" id="CHEBI:57986"/>
        <dbReference type="ChEBI" id="CHEBI:58201"/>
        <dbReference type="EC" id="2.5.1.9"/>
    </reaction>
</comment>
<dbReference type="InterPro" id="IPR017938">
    <property type="entry name" value="Riboflavin_synthase-like_b-brl"/>
</dbReference>
<evidence type="ECO:0000259" key="12">
    <source>
        <dbReference type="PROSITE" id="PS51177"/>
    </source>
</evidence>
<dbReference type="NCBIfam" id="NF009566">
    <property type="entry name" value="PRK13020.1"/>
    <property type="match status" value="1"/>
</dbReference>
<evidence type="ECO:0000313" key="14">
    <source>
        <dbReference type="Proteomes" id="UP000006695"/>
    </source>
</evidence>
<comment type="pathway">
    <text evidence="3">Cofactor biosynthesis; riboflavin biosynthesis; riboflavin from 2-hydroxy-3-oxobutyl phosphate and 5-amino-6-(D-ribitylamino)uracil: step 2/2.</text>
</comment>
<keyword evidence="7" id="KW-0686">Riboflavin biosynthesis</keyword>
<feature type="domain" description="Lumazine-binding" evidence="12">
    <location>
        <begin position="97"/>
        <end position="193"/>
    </location>
</feature>
<evidence type="ECO:0000256" key="3">
    <source>
        <dbReference type="ARBA" id="ARBA00004887"/>
    </source>
</evidence>
<dbReference type="NCBIfam" id="NF006767">
    <property type="entry name" value="PRK09289.1"/>
    <property type="match status" value="1"/>
</dbReference>
<evidence type="ECO:0000256" key="11">
    <source>
        <dbReference type="PROSITE-ProRule" id="PRU00524"/>
    </source>
</evidence>
<dbReference type="InterPro" id="IPR026017">
    <property type="entry name" value="Lumazine-bd_dom"/>
</dbReference>
<dbReference type="Proteomes" id="UP000006695">
    <property type="component" value="Chromosome"/>
</dbReference>
<dbReference type="EMBL" id="CP000698">
    <property type="protein sequence ID" value="ABQ26369.1"/>
    <property type="molecule type" value="Genomic_DNA"/>
</dbReference>
<dbReference type="PANTHER" id="PTHR21098">
    <property type="entry name" value="RIBOFLAVIN SYNTHASE ALPHA CHAIN"/>
    <property type="match status" value="1"/>
</dbReference>
<evidence type="ECO:0000256" key="7">
    <source>
        <dbReference type="ARBA" id="ARBA00022619"/>
    </source>
</evidence>
<dbReference type="PROSITE" id="PS51177">
    <property type="entry name" value="LUMAZINE_BIND"/>
    <property type="match status" value="2"/>
</dbReference>
<feature type="repeat" description="Lumazine-binding" evidence="11">
    <location>
        <begin position="1"/>
        <end position="96"/>
    </location>
</feature>
<dbReference type="EC" id="2.5.1.9" evidence="5 10"/>
<evidence type="ECO:0000313" key="13">
    <source>
        <dbReference type="EMBL" id="ABQ26369.1"/>
    </source>
</evidence>
<dbReference type="KEGG" id="gur:Gura_2182"/>
<dbReference type="SUPFAM" id="SSF63380">
    <property type="entry name" value="Riboflavin synthase domain-like"/>
    <property type="match status" value="2"/>
</dbReference>
<gene>
    <name evidence="13" type="ordered locus">Gura_2182</name>
</gene>
<dbReference type="PANTHER" id="PTHR21098:SF12">
    <property type="entry name" value="RIBOFLAVIN SYNTHASE"/>
    <property type="match status" value="1"/>
</dbReference>
<feature type="repeat" description="Lumazine-binding" evidence="11">
    <location>
        <begin position="97"/>
        <end position="193"/>
    </location>
</feature>
<dbReference type="FunFam" id="2.40.30.20:FF:000004">
    <property type="entry name" value="Riboflavin synthase, alpha subunit"/>
    <property type="match status" value="1"/>
</dbReference>
<dbReference type="Gene3D" id="2.40.30.20">
    <property type="match status" value="2"/>
</dbReference>
<dbReference type="FunFam" id="2.40.30.20:FF:000003">
    <property type="entry name" value="Riboflavin synthase, alpha subunit"/>
    <property type="match status" value="1"/>
</dbReference>
<dbReference type="CDD" id="cd00402">
    <property type="entry name" value="Riboflavin_synthase_like"/>
    <property type="match status" value="1"/>
</dbReference>
<dbReference type="RefSeq" id="WP_011939068.1">
    <property type="nucleotide sequence ID" value="NC_009483.1"/>
</dbReference>
<evidence type="ECO:0000256" key="8">
    <source>
        <dbReference type="ARBA" id="ARBA00022679"/>
    </source>
</evidence>
<keyword evidence="8" id="KW-0808">Transferase</keyword>
<comment type="function">
    <text evidence="2">Catalyzes the dismutation of two molecules of 6,7-dimethyl-8-ribityllumazine, resulting in the formation of riboflavin and 5-amino-6-(D-ribitylamino)uracil.</text>
</comment>
<dbReference type="GO" id="GO:0004746">
    <property type="term" value="F:riboflavin synthase activity"/>
    <property type="evidence" value="ECO:0007669"/>
    <property type="project" value="UniProtKB-UniRule"/>
</dbReference>
<organism evidence="13 14">
    <name type="scientific">Geotalea uraniireducens (strain Rf4)</name>
    <name type="common">Geobacter uraniireducens</name>
    <dbReference type="NCBI Taxonomy" id="351605"/>
    <lineage>
        <taxon>Bacteria</taxon>
        <taxon>Pseudomonadati</taxon>
        <taxon>Thermodesulfobacteriota</taxon>
        <taxon>Desulfuromonadia</taxon>
        <taxon>Geobacterales</taxon>
        <taxon>Geobacteraceae</taxon>
        <taxon>Geotalea</taxon>
    </lineage>
</organism>
<dbReference type="GO" id="GO:0009231">
    <property type="term" value="P:riboflavin biosynthetic process"/>
    <property type="evidence" value="ECO:0007669"/>
    <property type="project" value="UniProtKB-KW"/>
</dbReference>
<proteinExistence type="predicted"/>
<evidence type="ECO:0000256" key="9">
    <source>
        <dbReference type="ARBA" id="ARBA00022737"/>
    </source>
</evidence>
<evidence type="ECO:0000256" key="2">
    <source>
        <dbReference type="ARBA" id="ARBA00002803"/>
    </source>
</evidence>
<accession>A5G3K1</accession>
<protein>
    <recommendedName>
        <fullName evidence="6 10">Riboflavin synthase</fullName>
        <ecNumber evidence="5 10">2.5.1.9</ecNumber>
    </recommendedName>
</protein>
<comment type="subunit">
    <text evidence="4">Homotrimer.</text>
</comment>
<dbReference type="InterPro" id="IPR001783">
    <property type="entry name" value="Lumazine-bd"/>
</dbReference>
<evidence type="ECO:0000256" key="10">
    <source>
        <dbReference type="NCBIfam" id="TIGR00187"/>
    </source>
</evidence>
<dbReference type="InterPro" id="IPR023366">
    <property type="entry name" value="ATP_synth_asu-like_sf"/>
</dbReference>
<dbReference type="OrthoDB" id="9788537at2"/>
<dbReference type="Pfam" id="PF00677">
    <property type="entry name" value="Lum_binding"/>
    <property type="match status" value="2"/>
</dbReference>
<keyword evidence="14" id="KW-1185">Reference proteome</keyword>
<sequence>MFTGLIEEVGKVVKLEVTGAAGILTVAAAFPQDEVALGDSIAINGVCLTVTQKGAGTFGFDVSPETIERSALRSMKNGSPVNLERALPLSGRLDGHIVSGHVDCVATIGDRREISGNTVFSFRMAHEYLKYVATKGSVAIDGISLTVNAVAEDGFSVNIIPHTTANTTLKYRQVGDQVNIETDILAKYVERLLTGRGEAKSSGITLELLAKSGFM</sequence>
<evidence type="ECO:0000256" key="4">
    <source>
        <dbReference type="ARBA" id="ARBA00011233"/>
    </source>
</evidence>
<dbReference type="AlphaFoldDB" id="A5G3K1"/>
<feature type="domain" description="Lumazine-binding" evidence="12">
    <location>
        <begin position="1"/>
        <end position="96"/>
    </location>
</feature>
<dbReference type="NCBIfam" id="TIGR00187">
    <property type="entry name" value="ribE"/>
    <property type="match status" value="1"/>
</dbReference>
<reference evidence="13 14" key="1">
    <citation type="submission" date="2007-05" db="EMBL/GenBank/DDBJ databases">
        <title>Complete sequence of Geobacter uraniireducens Rf4.</title>
        <authorList>
            <consortium name="US DOE Joint Genome Institute"/>
            <person name="Copeland A."/>
            <person name="Lucas S."/>
            <person name="Lapidus A."/>
            <person name="Barry K."/>
            <person name="Detter J.C."/>
            <person name="Glavina del Rio T."/>
            <person name="Hammon N."/>
            <person name="Israni S."/>
            <person name="Dalin E."/>
            <person name="Tice H."/>
            <person name="Pitluck S."/>
            <person name="Chertkov O."/>
            <person name="Brettin T."/>
            <person name="Bruce D."/>
            <person name="Han C."/>
            <person name="Schmutz J."/>
            <person name="Larimer F."/>
            <person name="Land M."/>
            <person name="Hauser L."/>
            <person name="Kyrpides N."/>
            <person name="Mikhailova N."/>
            <person name="Shelobolina E."/>
            <person name="Aklujkar M."/>
            <person name="Lovley D."/>
            <person name="Richardson P."/>
        </authorList>
    </citation>
    <scope>NUCLEOTIDE SEQUENCE [LARGE SCALE GENOMIC DNA]</scope>
    <source>
        <strain evidence="13 14">Rf4</strain>
    </source>
</reference>
<dbReference type="PIRSF" id="PIRSF000498">
    <property type="entry name" value="Riboflavin_syn_A"/>
    <property type="match status" value="1"/>
</dbReference>
<evidence type="ECO:0000256" key="6">
    <source>
        <dbReference type="ARBA" id="ARBA00013950"/>
    </source>
</evidence>
<dbReference type="STRING" id="351605.Gura_2182"/>
<evidence type="ECO:0000256" key="5">
    <source>
        <dbReference type="ARBA" id="ARBA00012827"/>
    </source>
</evidence>